<evidence type="ECO:0000313" key="9">
    <source>
        <dbReference type="Proteomes" id="UP000323994"/>
    </source>
</evidence>
<evidence type="ECO:0000256" key="6">
    <source>
        <dbReference type="SAM" id="Phobius"/>
    </source>
</evidence>
<keyword evidence="6" id="KW-0812">Transmembrane</keyword>
<dbReference type="CDD" id="cd07989">
    <property type="entry name" value="LPLAT_AGPAT-like"/>
    <property type="match status" value="1"/>
</dbReference>
<feature type="transmembrane region" description="Helical" evidence="6">
    <location>
        <begin position="12"/>
        <end position="35"/>
    </location>
</feature>
<evidence type="ECO:0000256" key="5">
    <source>
        <dbReference type="ARBA" id="ARBA00023315"/>
    </source>
</evidence>
<dbReference type="PANTHER" id="PTHR10434:SF64">
    <property type="entry name" value="1-ACYL-SN-GLYCEROL-3-PHOSPHATE ACYLTRANSFERASE-RELATED"/>
    <property type="match status" value="1"/>
</dbReference>
<keyword evidence="6" id="KW-0472">Membrane</keyword>
<proteinExistence type="predicted"/>
<dbReference type="SUPFAM" id="SSF69593">
    <property type="entry name" value="Glycerol-3-phosphate (1)-acyltransferase"/>
    <property type="match status" value="1"/>
</dbReference>
<evidence type="ECO:0000256" key="3">
    <source>
        <dbReference type="ARBA" id="ARBA00022679"/>
    </source>
</evidence>
<keyword evidence="9" id="KW-1185">Reference proteome</keyword>
<evidence type="ECO:0000256" key="2">
    <source>
        <dbReference type="ARBA" id="ARBA00022516"/>
    </source>
</evidence>
<keyword evidence="6" id="KW-1133">Transmembrane helix</keyword>
<evidence type="ECO:0000313" key="8">
    <source>
        <dbReference type="EMBL" id="KAA6439453.1"/>
    </source>
</evidence>
<gene>
    <name evidence="8" type="ORF">FEM33_14440</name>
</gene>
<keyword evidence="3 8" id="KW-0808">Transferase</keyword>
<evidence type="ECO:0000256" key="1">
    <source>
        <dbReference type="ARBA" id="ARBA00005189"/>
    </source>
</evidence>
<reference evidence="8 9" key="1">
    <citation type="submission" date="2019-05" db="EMBL/GenBank/DDBJ databases">
        <authorList>
            <person name="Qu J.-H."/>
        </authorList>
    </citation>
    <scope>NUCLEOTIDE SEQUENCE [LARGE SCALE GENOMIC DNA]</scope>
    <source>
        <strain evidence="8 9">NS28</strain>
    </source>
</reference>
<protein>
    <submittedName>
        <fullName evidence="8">1-acyl-sn-glycerol-3-phosphate acyltransferase</fullName>
    </submittedName>
</protein>
<keyword evidence="5 8" id="KW-0012">Acyltransferase</keyword>
<keyword evidence="4" id="KW-0443">Lipid metabolism</keyword>
<dbReference type="GO" id="GO:0003841">
    <property type="term" value="F:1-acylglycerol-3-phosphate O-acyltransferase activity"/>
    <property type="evidence" value="ECO:0007669"/>
    <property type="project" value="TreeGrafter"/>
</dbReference>
<dbReference type="InterPro" id="IPR002123">
    <property type="entry name" value="Plipid/glycerol_acylTrfase"/>
</dbReference>
<evidence type="ECO:0000256" key="4">
    <source>
        <dbReference type="ARBA" id="ARBA00023098"/>
    </source>
</evidence>
<dbReference type="Proteomes" id="UP000323994">
    <property type="component" value="Unassembled WGS sequence"/>
</dbReference>
<dbReference type="RefSeq" id="WP_139012702.1">
    <property type="nucleotide sequence ID" value="NZ_VBSN01000038.1"/>
</dbReference>
<accession>A0A5M8QYG2</accession>
<feature type="domain" description="Phospholipid/glycerol acyltransferase" evidence="7">
    <location>
        <begin position="76"/>
        <end position="195"/>
    </location>
</feature>
<feature type="transmembrane region" description="Helical" evidence="6">
    <location>
        <begin position="42"/>
        <end position="59"/>
    </location>
</feature>
<dbReference type="AlphaFoldDB" id="A0A5M8QYG2"/>
<dbReference type="OrthoDB" id="9803035at2"/>
<sequence>MKKILDYPLSIIYLIHFGLTLLVFHVIQVIAYNVFGKKVHKVAVDILNFFLTFGIYLTYSRISLVNHTVIPDNRTIIFVANHQSTFDIPALIWLLRKYHPRFVSKIELSKGVPSISYNLRKSGAALINRKDSKQAVMEISRLGKLIFEEKSSAIIFPEGTRTASGIMKPFIAGGVATLLKRAPDALVVPIAIAGTGAFNPKGIFPLKSFSDLSWTVLPGIEPAGRKVEDILEEAQEAIRSSIGTPRA</sequence>
<dbReference type="GO" id="GO:0006654">
    <property type="term" value="P:phosphatidic acid biosynthetic process"/>
    <property type="evidence" value="ECO:0007669"/>
    <property type="project" value="TreeGrafter"/>
</dbReference>
<dbReference type="SMART" id="SM00563">
    <property type="entry name" value="PlsC"/>
    <property type="match status" value="1"/>
</dbReference>
<name>A0A5M8QYG2_9BACT</name>
<evidence type="ECO:0000259" key="7">
    <source>
        <dbReference type="SMART" id="SM00563"/>
    </source>
</evidence>
<dbReference type="Pfam" id="PF01553">
    <property type="entry name" value="Acyltransferase"/>
    <property type="match status" value="1"/>
</dbReference>
<dbReference type="EMBL" id="VBSN01000038">
    <property type="protein sequence ID" value="KAA6439453.1"/>
    <property type="molecule type" value="Genomic_DNA"/>
</dbReference>
<organism evidence="8 9">
    <name type="scientific">Dyadobacter flavalbus</name>
    <dbReference type="NCBI Taxonomy" id="2579942"/>
    <lineage>
        <taxon>Bacteria</taxon>
        <taxon>Pseudomonadati</taxon>
        <taxon>Bacteroidota</taxon>
        <taxon>Cytophagia</taxon>
        <taxon>Cytophagales</taxon>
        <taxon>Spirosomataceae</taxon>
        <taxon>Dyadobacter</taxon>
    </lineage>
</organism>
<dbReference type="PANTHER" id="PTHR10434">
    <property type="entry name" value="1-ACYL-SN-GLYCEROL-3-PHOSPHATE ACYLTRANSFERASE"/>
    <property type="match status" value="1"/>
</dbReference>
<keyword evidence="2" id="KW-0444">Lipid biosynthesis</keyword>
<comment type="caution">
    <text evidence="8">The sequence shown here is derived from an EMBL/GenBank/DDBJ whole genome shotgun (WGS) entry which is preliminary data.</text>
</comment>
<comment type="pathway">
    <text evidence="1">Lipid metabolism.</text>
</comment>